<evidence type="ECO:0000313" key="4">
    <source>
        <dbReference type="EMBL" id="GJE95418.1"/>
    </source>
</evidence>
<proteinExistence type="predicted"/>
<feature type="compositionally biased region" description="Polar residues" evidence="1">
    <location>
        <begin position="1147"/>
        <end position="1159"/>
    </location>
</feature>
<protein>
    <recommendedName>
        <fullName evidence="3">DUF6535 domain-containing protein</fullName>
    </recommendedName>
</protein>
<dbReference type="EMBL" id="BPQB01000048">
    <property type="protein sequence ID" value="GJE95418.1"/>
    <property type="molecule type" value="Genomic_DNA"/>
</dbReference>
<feature type="domain" description="DUF6535" evidence="3">
    <location>
        <begin position="20"/>
        <end position="197"/>
    </location>
</feature>
<feature type="transmembrane region" description="Helical" evidence="2">
    <location>
        <begin position="42"/>
        <end position="64"/>
    </location>
</feature>
<keyword evidence="5" id="KW-1185">Reference proteome</keyword>
<feature type="compositionally biased region" description="Polar residues" evidence="1">
    <location>
        <begin position="839"/>
        <end position="852"/>
    </location>
</feature>
<accession>A0A9P3GG70</accession>
<dbReference type="OrthoDB" id="3269725at2759"/>
<keyword evidence="2" id="KW-1133">Transmembrane helix</keyword>
<dbReference type="Proteomes" id="UP000703269">
    <property type="component" value="Unassembled WGS sequence"/>
</dbReference>
<sequence>MNAETKNDGSGPETNASNIWQRMVKTVRDVDKQKVTDTKEDLDTLLVFAGLFSAVVTTFVVATYPSLQQDNTDELVFLMRQSLAQNYTFTDGVLRPTTPFPNDMPFEVPLWALRVNALWFASLIISLSTASFGMLVKQWLTEYVAMEQWISPEEQLRARQHRHPGLRHWKVFEIAALLPLLLHISLGLFFVGLSFYTAAANETIGRSTFTLVAGWAFFALLTLIAPLASPRCPYKITLFTSASRVGRRYVTSHFWVPGRAAINGTADASRWVWINVICLPFRLASTFMTSLRNVLDAARRISVLVWVPLYALSLPFLLVQRTMSYIRQFISFVTSDHKTDTLEEGDVVRGPFETHELLLSVDELLISDGDVLSTMAELLRQTRTDPQYITAFVLGCIRHRIAPADRDQWIPTVKKPVQGLLDLRILSASAWDVLSKLLGEILKPKMSGTSDSEVISTADSDGDSLWEMNAAAVLLSHSLLPFPAPVEKLMMEGTMLAKMLQLIRTLVVRWPLRDVLHIVWIAMTASERRPGTTATVTSLERKWTRLPARSRRESGVLTDLQVVVVQIMLENAWREHARNKDFTEAIQIIAHILGTSLPVEDLEEYGKQMSQSSTHGSNLDYASGTQPILAPKYYGIADYLEVVVGNSSELIASALKFYSAYVNRSLIPHRYEDLWAGIHRTNSKDLSSTDMKPIILDLWRFLLCCARAASKSPGGGEHLQTDEFVKLILVLARPHVPRAFGRTDPAGDWGKLVPILDRAAREQRLYRPRESFDPSAQLQSTIPALAQHALVRLRSVEKPDVPEQLVRVLERFVEKAAKPEQDDGILGRFFRRPRDTSRDVTTSRGVTLSPLVQSPRPAGSPAPASDQPASPARTNHSRHGSRAPSTSGEKNGYAYTERPRGRRNSAAGIAREKSSVHSIATPSRGRDPTPYVSSDSRAEPTRHMHNRGESPAVAVEGSHPPNHDPVQDARRNAANAVAPSSRPVPLSFSSRQSFTAASTRLSLQAPVPRPTRVLAVQVAPPASASTSTSIGSLSRAGNMNVPPLLLFPSARPLISHAPAAAASSTRTVPAITIHAASSAAGPMSATTDSSVSGSILVPPPPGEQSTSRPINLRPAAPAPRTPAVVPSAPQQLPSMRPQPAHLAGIAGTSQHTSGSTAQTPLPAIPAEIVVHGATRSESTSFQSATPHAPAPGQNYHEGRRQPVRSQSVDLDLEAGPVDVPQRAQPLRTRSSSQAPSSYSYSRAEP</sequence>
<feature type="transmembrane region" description="Helical" evidence="2">
    <location>
        <begin position="208"/>
        <end position="228"/>
    </location>
</feature>
<keyword evidence="2" id="KW-0812">Transmembrane</keyword>
<evidence type="ECO:0000256" key="2">
    <source>
        <dbReference type="SAM" id="Phobius"/>
    </source>
</evidence>
<feature type="compositionally biased region" description="Low complexity" evidence="1">
    <location>
        <begin position="1229"/>
        <end position="1245"/>
    </location>
</feature>
<organism evidence="4 5">
    <name type="scientific">Phanerochaete sordida</name>
    <dbReference type="NCBI Taxonomy" id="48140"/>
    <lineage>
        <taxon>Eukaryota</taxon>
        <taxon>Fungi</taxon>
        <taxon>Dikarya</taxon>
        <taxon>Basidiomycota</taxon>
        <taxon>Agaricomycotina</taxon>
        <taxon>Agaricomycetes</taxon>
        <taxon>Polyporales</taxon>
        <taxon>Phanerochaetaceae</taxon>
        <taxon>Phanerochaete</taxon>
    </lineage>
</organism>
<keyword evidence="2" id="KW-0472">Membrane</keyword>
<dbReference type="Pfam" id="PF20153">
    <property type="entry name" value="DUF6535"/>
    <property type="match status" value="1"/>
</dbReference>
<dbReference type="InterPro" id="IPR045338">
    <property type="entry name" value="DUF6535"/>
</dbReference>
<feature type="compositionally biased region" description="Polar residues" evidence="1">
    <location>
        <begin position="1175"/>
        <end position="1185"/>
    </location>
</feature>
<evidence type="ECO:0000259" key="3">
    <source>
        <dbReference type="Pfam" id="PF20153"/>
    </source>
</evidence>
<evidence type="ECO:0000256" key="1">
    <source>
        <dbReference type="SAM" id="MobiDB-lite"/>
    </source>
</evidence>
<feature type="transmembrane region" description="Helical" evidence="2">
    <location>
        <begin position="117"/>
        <end position="136"/>
    </location>
</feature>
<feature type="compositionally biased region" description="Basic and acidic residues" evidence="1">
    <location>
        <begin position="936"/>
        <end position="948"/>
    </location>
</feature>
<feature type="compositionally biased region" description="Low complexity" evidence="1">
    <location>
        <begin position="854"/>
        <end position="872"/>
    </location>
</feature>
<feature type="transmembrane region" description="Helical" evidence="2">
    <location>
        <begin position="301"/>
        <end position="319"/>
    </location>
</feature>
<feature type="region of interest" description="Disordered" evidence="1">
    <location>
        <begin position="1173"/>
        <end position="1245"/>
    </location>
</feature>
<reference evidence="4 5" key="1">
    <citation type="submission" date="2021-08" db="EMBL/GenBank/DDBJ databases">
        <title>Draft Genome Sequence of Phanerochaete sordida strain YK-624.</title>
        <authorList>
            <person name="Mori T."/>
            <person name="Dohra H."/>
            <person name="Suzuki T."/>
            <person name="Kawagishi H."/>
            <person name="Hirai H."/>
        </authorList>
    </citation>
    <scope>NUCLEOTIDE SEQUENCE [LARGE SCALE GENOMIC DNA]</scope>
    <source>
        <strain evidence="4 5">YK-624</strain>
    </source>
</reference>
<feature type="region of interest" description="Disordered" evidence="1">
    <location>
        <begin position="835"/>
        <end position="967"/>
    </location>
</feature>
<comment type="caution">
    <text evidence="4">The sequence shown here is derived from an EMBL/GenBank/DDBJ whole genome shotgun (WGS) entry which is preliminary data.</text>
</comment>
<feature type="compositionally biased region" description="Polar residues" evidence="1">
    <location>
        <begin position="1084"/>
        <end position="1093"/>
    </location>
</feature>
<evidence type="ECO:0000313" key="5">
    <source>
        <dbReference type="Proteomes" id="UP000703269"/>
    </source>
</evidence>
<gene>
    <name evidence="4" type="ORF">PsYK624_116020</name>
</gene>
<feature type="transmembrane region" description="Helical" evidence="2">
    <location>
        <begin position="171"/>
        <end position="196"/>
    </location>
</feature>
<name>A0A9P3GG70_9APHY</name>
<feature type="region of interest" description="Disordered" evidence="1">
    <location>
        <begin position="1078"/>
        <end position="1159"/>
    </location>
</feature>
<dbReference type="AlphaFoldDB" id="A0A9P3GG70"/>